<dbReference type="PROSITE" id="PS51421">
    <property type="entry name" value="RAS"/>
    <property type="match status" value="1"/>
</dbReference>
<keyword evidence="11" id="KW-1185">Reference proteome</keyword>
<sequence>MPPVIKCVFIGDGAVGKTCLLMKKATGSFPRSYVPTVFDNYTMPVEVKKTKYQFSLVDTAGQEEYEALRRQNYHDASVFVLCFAVDLRSSFSNVATKWVEDIRAVCATTPILLVGCKSDVRANSGLNSVTYREGKNLAKEVGAVQYVECSALTNAGLDDVFAKAALIGAGFVNKKRSRCSIM</sequence>
<dbReference type="Pfam" id="PF00071">
    <property type="entry name" value="Ras"/>
    <property type="match status" value="1"/>
</dbReference>
<dbReference type="SMART" id="SM00176">
    <property type="entry name" value="RAN"/>
    <property type="match status" value="1"/>
</dbReference>
<dbReference type="OrthoDB" id="8830751at2759"/>
<name>A0A0R3VUZ5_TAEAS</name>
<dbReference type="InterPro" id="IPR027417">
    <property type="entry name" value="P-loop_NTPase"/>
</dbReference>
<dbReference type="GO" id="GO:0005886">
    <property type="term" value="C:plasma membrane"/>
    <property type="evidence" value="ECO:0007669"/>
    <property type="project" value="UniProtKB-SubCell"/>
</dbReference>
<dbReference type="NCBIfam" id="TIGR00231">
    <property type="entry name" value="small_GTP"/>
    <property type="match status" value="1"/>
</dbReference>
<keyword evidence="4" id="KW-0488">Methylation</keyword>
<evidence type="ECO:0000256" key="2">
    <source>
        <dbReference type="ARBA" id="ARBA00010142"/>
    </source>
</evidence>
<dbReference type="GO" id="GO:0005525">
    <property type="term" value="F:GTP binding"/>
    <property type="evidence" value="ECO:0007669"/>
    <property type="project" value="UniProtKB-KW"/>
</dbReference>
<reference evidence="12" key="1">
    <citation type="submission" date="2017-02" db="UniProtKB">
        <authorList>
            <consortium name="WormBaseParasite"/>
        </authorList>
    </citation>
    <scope>IDENTIFICATION</scope>
</reference>
<dbReference type="PRINTS" id="PR00449">
    <property type="entry name" value="RASTRNSFRMNG"/>
</dbReference>
<evidence type="ECO:0000313" key="11">
    <source>
        <dbReference type="Proteomes" id="UP000282613"/>
    </source>
</evidence>
<evidence type="ECO:0000313" key="12">
    <source>
        <dbReference type="WBParaSite" id="TASK_0000117601-mRNA-1"/>
    </source>
</evidence>
<evidence type="ECO:0000256" key="4">
    <source>
        <dbReference type="ARBA" id="ARBA00022481"/>
    </source>
</evidence>
<reference evidence="10 11" key="2">
    <citation type="submission" date="2018-11" db="EMBL/GenBank/DDBJ databases">
        <authorList>
            <consortium name="Pathogen Informatics"/>
        </authorList>
    </citation>
    <scope>NUCLEOTIDE SEQUENCE [LARGE SCALE GENOMIC DNA]</scope>
</reference>
<dbReference type="SMART" id="SM00174">
    <property type="entry name" value="RHO"/>
    <property type="match status" value="1"/>
</dbReference>
<keyword evidence="8" id="KW-0449">Lipoprotein</keyword>
<accession>A0A0R3VUZ5</accession>
<dbReference type="Proteomes" id="UP000282613">
    <property type="component" value="Unassembled WGS sequence"/>
</dbReference>
<dbReference type="EMBL" id="UYRS01000252">
    <property type="protein sequence ID" value="VDK22624.1"/>
    <property type="molecule type" value="Genomic_DNA"/>
</dbReference>
<keyword evidence="5" id="KW-0547">Nucleotide-binding</keyword>
<dbReference type="SMART" id="SM00175">
    <property type="entry name" value="RAB"/>
    <property type="match status" value="1"/>
</dbReference>
<evidence type="ECO:0000256" key="8">
    <source>
        <dbReference type="ARBA" id="ARBA00023288"/>
    </source>
</evidence>
<keyword evidence="6" id="KW-0342">GTP-binding</keyword>
<dbReference type="GO" id="GO:0007264">
    <property type="term" value="P:small GTPase-mediated signal transduction"/>
    <property type="evidence" value="ECO:0007669"/>
    <property type="project" value="InterPro"/>
</dbReference>
<dbReference type="STRING" id="60517.A0A0R3VUZ5"/>
<dbReference type="CDD" id="cd00157">
    <property type="entry name" value="Rho"/>
    <property type="match status" value="1"/>
</dbReference>
<dbReference type="Gene3D" id="3.40.50.300">
    <property type="entry name" value="P-loop containing nucleotide triphosphate hydrolases"/>
    <property type="match status" value="1"/>
</dbReference>
<evidence type="ECO:0000256" key="3">
    <source>
        <dbReference type="ARBA" id="ARBA00022475"/>
    </source>
</evidence>
<dbReference type="InterPro" id="IPR001806">
    <property type="entry name" value="Small_GTPase"/>
</dbReference>
<dbReference type="GO" id="GO:0003924">
    <property type="term" value="F:GTPase activity"/>
    <property type="evidence" value="ECO:0007669"/>
    <property type="project" value="InterPro"/>
</dbReference>
<dbReference type="SUPFAM" id="SSF52540">
    <property type="entry name" value="P-loop containing nucleoside triphosphate hydrolases"/>
    <property type="match status" value="1"/>
</dbReference>
<evidence type="ECO:0000313" key="10">
    <source>
        <dbReference type="EMBL" id="VDK22624.1"/>
    </source>
</evidence>
<evidence type="ECO:0000256" key="1">
    <source>
        <dbReference type="ARBA" id="ARBA00004342"/>
    </source>
</evidence>
<evidence type="ECO:0000256" key="7">
    <source>
        <dbReference type="ARBA" id="ARBA00023136"/>
    </source>
</evidence>
<gene>
    <name evidence="10" type="ORF">TASK_LOCUS1177</name>
</gene>
<protein>
    <submittedName>
        <fullName evidence="12">Rho-related GTP-binding protein RhoU</fullName>
    </submittedName>
</protein>
<dbReference type="PROSITE" id="PS51420">
    <property type="entry name" value="RHO"/>
    <property type="match status" value="1"/>
</dbReference>
<keyword evidence="9" id="KW-0636">Prenylation</keyword>
<keyword evidence="3" id="KW-1003">Cell membrane</keyword>
<dbReference type="InterPro" id="IPR003578">
    <property type="entry name" value="Small_GTPase_Rho"/>
</dbReference>
<proteinExistence type="inferred from homology"/>
<organism evidence="12">
    <name type="scientific">Taenia asiatica</name>
    <name type="common">Asian tapeworm</name>
    <dbReference type="NCBI Taxonomy" id="60517"/>
    <lineage>
        <taxon>Eukaryota</taxon>
        <taxon>Metazoa</taxon>
        <taxon>Spiralia</taxon>
        <taxon>Lophotrochozoa</taxon>
        <taxon>Platyhelminthes</taxon>
        <taxon>Cestoda</taxon>
        <taxon>Eucestoda</taxon>
        <taxon>Cyclophyllidea</taxon>
        <taxon>Taeniidae</taxon>
        <taxon>Taenia</taxon>
    </lineage>
</organism>
<evidence type="ECO:0000256" key="9">
    <source>
        <dbReference type="ARBA" id="ARBA00023289"/>
    </source>
</evidence>
<dbReference type="WBParaSite" id="TASK_0000117601-mRNA-1">
    <property type="protein sequence ID" value="TASK_0000117601-mRNA-1"/>
    <property type="gene ID" value="TASK_0000117601"/>
</dbReference>
<evidence type="ECO:0000256" key="5">
    <source>
        <dbReference type="ARBA" id="ARBA00022741"/>
    </source>
</evidence>
<evidence type="ECO:0000256" key="6">
    <source>
        <dbReference type="ARBA" id="ARBA00023134"/>
    </source>
</evidence>
<dbReference type="FunFam" id="3.40.50.300:FF:000983">
    <property type="entry name" value="Rho family GTPase"/>
    <property type="match status" value="1"/>
</dbReference>
<dbReference type="PANTHER" id="PTHR24072">
    <property type="entry name" value="RHO FAMILY GTPASE"/>
    <property type="match status" value="1"/>
</dbReference>
<comment type="subcellular location">
    <subcellularLocation>
        <location evidence="1">Cell membrane</location>
        <topology evidence="1">Lipid-anchor</topology>
        <orientation evidence="1">Cytoplasmic side</orientation>
    </subcellularLocation>
</comment>
<keyword evidence="7" id="KW-0472">Membrane</keyword>
<comment type="similarity">
    <text evidence="2">Belongs to the small GTPase superfamily. Rho family.</text>
</comment>
<dbReference type="InterPro" id="IPR005225">
    <property type="entry name" value="Small_GTP-bd"/>
</dbReference>
<dbReference type="AlphaFoldDB" id="A0A0R3VUZ5"/>
<dbReference type="PROSITE" id="PS51419">
    <property type="entry name" value="RAB"/>
    <property type="match status" value="1"/>
</dbReference>
<dbReference type="SMART" id="SM00173">
    <property type="entry name" value="RAS"/>
    <property type="match status" value="1"/>
</dbReference>